<keyword evidence="1" id="KW-0472">Membrane</keyword>
<sequence>MPRTRNQLLICAQFAFFLRTYALWNASRIIGALLAVVALGTVTAGIVIDTQLMRSTTLLQPPIQDKPAILPNCYLIVERQPELAMWSVVIIIIEDLLFMVLAIAAKFKMRYSLTTDSLVRKVYSDATYYFIINFLVSAMSLLLYKFLPGPLKQISGAFPSVMTRCLASHVILRLREHSTTEVTTAATGPSLGSLEFRHTELTDGRFETIILNSREPG</sequence>
<dbReference type="AlphaFoldDB" id="A0A8H5D1K1"/>
<dbReference type="OrthoDB" id="3100282at2759"/>
<evidence type="ECO:0000313" key="3">
    <source>
        <dbReference type="Proteomes" id="UP000559027"/>
    </source>
</evidence>
<accession>A0A8H5D1K1</accession>
<feature type="transmembrane region" description="Helical" evidence="1">
    <location>
        <begin position="127"/>
        <end position="147"/>
    </location>
</feature>
<keyword evidence="3" id="KW-1185">Reference proteome</keyword>
<feature type="transmembrane region" description="Helical" evidence="1">
    <location>
        <begin position="32"/>
        <end position="48"/>
    </location>
</feature>
<dbReference type="EMBL" id="JAACJO010000013">
    <property type="protein sequence ID" value="KAF5351016.1"/>
    <property type="molecule type" value="Genomic_DNA"/>
</dbReference>
<protein>
    <submittedName>
        <fullName evidence="2">Uncharacterized protein</fullName>
    </submittedName>
</protein>
<keyword evidence="1" id="KW-0812">Transmembrane</keyword>
<reference evidence="2 3" key="1">
    <citation type="journal article" date="2020" name="ISME J.">
        <title>Uncovering the hidden diversity of litter-decomposition mechanisms in mushroom-forming fungi.</title>
        <authorList>
            <person name="Floudas D."/>
            <person name="Bentzer J."/>
            <person name="Ahren D."/>
            <person name="Johansson T."/>
            <person name="Persson P."/>
            <person name="Tunlid A."/>
        </authorList>
    </citation>
    <scope>NUCLEOTIDE SEQUENCE [LARGE SCALE GENOMIC DNA]</scope>
    <source>
        <strain evidence="2 3">CBS 146.42</strain>
    </source>
</reference>
<organism evidence="2 3">
    <name type="scientific">Leucocoprinus leucothites</name>
    <dbReference type="NCBI Taxonomy" id="201217"/>
    <lineage>
        <taxon>Eukaryota</taxon>
        <taxon>Fungi</taxon>
        <taxon>Dikarya</taxon>
        <taxon>Basidiomycota</taxon>
        <taxon>Agaricomycotina</taxon>
        <taxon>Agaricomycetes</taxon>
        <taxon>Agaricomycetidae</taxon>
        <taxon>Agaricales</taxon>
        <taxon>Agaricineae</taxon>
        <taxon>Agaricaceae</taxon>
        <taxon>Leucocoprinus</taxon>
    </lineage>
</organism>
<name>A0A8H5D1K1_9AGAR</name>
<comment type="caution">
    <text evidence="2">The sequence shown here is derived from an EMBL/GenBank/DDBJ whole genome shotgun (WGS) entry which is preliminary data.</text>
</comment>
<keyword evidence="1" id="KW-1133">Transmembrane helix</keyword>
<dbReference type="Proteomes" id="UP000559027">
    <property type="component" value="Unassembled WGS sequence"/>
</dbReference>
<evidence type="ECO:0000313" key="2">
    <source>
        <dbReference type="EMBL" id="KAF5351016.1"/>
    </source>
</evidence>
<proteinExistence type="predicted"/>
<feature type="transmembrane region" description="Helical" evidence="1">
    <location>
        <begin position="83"/>
        <end position="107"/>
    </location>
</feature>
<evidence type="ECO:0000256" key="1">
    <source>
        <dbReference type="SAM" id="Phobius"/>
    </source>
</evidence>
<gene>
    <name evidence="2" type="ORF">D9756_008374</name>
</gene>